<keyword evidence="2" id="KW-0274">FAD</keyword>
<dbReference type="Gene3D" id="3.50.50.60">
    <property type="entry name" value="FAD/NAD(P)-binding domain"/>
    <property type="match status" value="1"/>
</dbReference>
<keyword evidence="3" id="KW-0560">Oxidoreductase</keyword>
<protein>
    <recommendedName>
        <fullName evidence="6">Monooxygenase</fullName>
    </recommendedName>
</protein>
<dbReference type="GO" id="GO:0050660">
    <property type="term" value="F:flavin adenine dinucleotide binding"/>
    <property type="evidence" value="ECO:0007669"/>
    <property type="project" value="InterPro"/>
</dbReference>
<dbReference type="STRING" id="1524460.IX84_21010"/>
<accession>A0A098S5K9</accession>
<evidence type="ECO:0000313" key="4">
    <source>
        <dbReference type="EMBL" id="KGE86512.1"/>
    </source>
</evidence>
<dbReference type="Proteomes" id="UP000029736">
    <property type="component" value="Unassembled WGS sequence"/>
</dbReference>
<dbReference type="OrthoDB" id="9778740at2"/>
<dbReference type="InterPro" id="IPR050982">
    <property type="entry name" value="Auxin_biosynth/cation_transpt"/>
</dbReference>
<proteinExistence type="predicted"/>
<name>A0A098S5K9_9BACT</name>
<comment type="caution">
    <text evidence="4">The sequence shown here is derived from an EMBL/GenBank/DDBJ whole genome shotgun (WGS) entry which is preliminary data.</text>
</comment>
<dbReference type="InterPro" id="IPR020946">
    <property type="entry name" value="Flavin_mOase-like"/>
</dbReference>
<dbReference type="GO" id="GO:0004499">
    <property type="term" value="F:N,N-dimethylaniline monooxygenase activity"/>
    <property type="evidence" value="ECO:0007669"/>
    <property type="project" value="InterPro"/>
</dbReference>
<dbReference type="InterPro" id="IPR036188">
    <property type="entry name" value="FAD/NAD-bd_sf"/>
</dbReference>
<dbReference type="RefSeq" id="WP_044224914.1">
    <property type="nucleotide sequence ID" value="NZ_JBKAGJ010000025.1"/>
</dbReference>
<evidence type="ECO:0000313" key="5">
    <source>
        <dbReference type="Proteomes" id="UP000029736"/>
    </source>
</evidence>
<gene>
    <name evidence="4" type="ORF">IX84_21010</name>
</gene>
<dbReference type="EMBL" id="JPOS01000078">
    <property type="protein sequence ID" value="KGE86512.1"/>
    <property type="molecule type" value="Genomic_DNA"/>
</dbReference>
<dbReference type="PIRSF" id="PIRSF000332">
    <property type="entry name" value="FMO"/>
    <property type="match status" value="1"/>
</dbReference>
<sequence length="380" mass="41700">MKATPILIVGAGPAGLAIAGRLRHRGLDFELIEQSQEVGHAWHHHYERVHLHTVKEFSHLPHLPFPEEYPQYVSRQQLVDYLESYAAHFKIAPHFGHSLERVSREGDHWVAACANGAHFKAEHIVFATGVNRVPNRPHFEDQEDFSGTMLHSKDYRNPEPFEGATVLVVGMGNTGAEIALDLSEAGIPTLLSVRGPVNIVPRDFLGRPTQKTAFTLAKLPAPIGDWIGKQVQGLAFGDLRPYGLKPSAMPPARQLRETGKTPVIDIGTVAAIKAGKIKVVPELKAFTPDGAIFEDGSEHHFTHVILATGYHARLEAFIPQSETLFNADHLPKSCIGEGPHEGLYFLGFDNYQPGGILGVVYRDSARIAEAIQARLTISSS</sequence>
<dbReference type="PRINTS" id="PR00469">
    <property type="entry name" value="PNDRDTASEII"/>
</dbReference>
<dbReference type="PRINTS" id="PR00368">
    <property type="entry name" value="FADPNR"/>
</dbReference>
<evidence type="ECO:0000256" key="2">
    <source>
        <dbReference type="ARBA" id="ARBA00022827"/>
    </source>
</evidence>
<dbReference type="PANTHER" id="PTHR43539">
    <property type="entry name" value="FLAVIN-BINDING MONOOXYGENASE-LIKE PROTEIN (AFU_ORTHOLOGUE AFUA_4G09220)"/>
    <property type="match status" value="1"/>
</dbReference>
<dbReference type="SUPFAM" id="SSF51905">
    <property type="entry name" value="FAD/NAD(P)-binding domain"/>
    <property type="match status" value="2"/>
</dbReference>
<dbReference type="Pfam" id="PF00743">
    <property type="entry name" value="FMO-like"/>
    <property type="match status" value="1"/>
</dbReference>
<evidence type="ECO:0000256" key="3">
    <source>
        <dbReference type="ARBA" id="ARBA00023002"/>
    </source>
</evidence>
<keyword evidence="1" id="KW-0285">Flavoprotein</keyword>
<keyword evidence="5" id="KW-1185">Reference proteome</keyword>
<evidence type="ECO:0000256" key="1">
    <source>
        <dbReference type="ARBA" id="ARBA00022630"/>
    </source>
</evidence>
<dbReference type="PANTHER" id="PTHR43539:SF78">
    <property type="entry name" value="FLAVIN-CONTAINING MONOOXYGENASE"/>
    <property type="match status" value="1"/>
</dbReference>
<dbReference type="GO" id="GO:0050661">
    <property type="term" value="F:NADP binding"/>
    <property type="evidence" value="ECO:0007669"/>
    <property type="project" value="InterPro"/>
</dbReference>
<reference evidence="4 5" key="1">
    <citation type="journal article" date="2014" name="Int. J. Syst. Evol. Microbiol.">
        <title>Phaeodactylibacter xiamenensis gen. nov., sp. nov., a member of the family Saprospiraceae isolated from the marine alga Phaeodactylum tricornutum.</title>
        <authorList>
            <person name="Chen Z.Jr."/>
            <person name="Lei X."/>
            <person name="Lai Q."/>
            <person name="Li Y."/>
            <person name="Zhang B."/>
            <person name="Zhang J."/>
            <person name="Zhang H."/>
            <person name="Yang L."/>
            <person name="Zheng W."/>
            <person name="Tian Y."/>
            <person name="Yu Z."/>
            <person name="Xu H.Jr."/>
            <person name="Zheng T."/>
        </authorList>
    </citation>
    <scope>NUCLEOTIDE SEQUENCE [LARGE SCALE GENOMIC DNA]</scope>
    <source>
        <strain evidence="4 5">KD52</strain>
    </source>
</reference>
<dbReference type="InterPro" id="IPR000960">
    <property type="entry name" value="Flavin_mOase"/>
</dbReference>
<organism evidence="4 5">
    <name type="scientific">Phaeodactylibacter xiamenensis</name>
    <dbReference type="NCBI Taxonomy" id="1524460"/>
    <lineage>
        <taxon>Bacteria</taxon>
        <taxon>Pseudomonadati</taxon>
        <taxon>Bacteroidota</taxon>
        <taxon>Saprospiria</taxon>
        <taxon>Saprospirales</taxon>
        <taxon>Haliscomenobacteraceae</taxon>
        <taxon>Phaeodactylibacter</taxon>
    </lineage>
</organism>
<evidence type="ECO:0008006" key="6">
    <source>
        <dbReference type="Google" id="ProtNLM"/>
    </source>
</evidence>
<dbReference type="AlphaFoldDB" id="A0A098S5K9"/>